<dbReference type="SUPFAM" id="SSF52113">
    <property type="entry name" value="BRCT domain"/>
    <property type="match status" value="1"/>
</dbReference>
<evidence type="ECO:0000256" key="4">
    <source>
        <dbReference type="ARBA" id="ARBA00023242"/>
    </source>
</evidence>
<evidence type="ECO:0000259" key="7">
    <source>
        <dbReference type="Pfam" id="PF08914"/>
    </source>
</evidence>
<evidence type="ECO:0000313" key="9">
    <source>
        <dbReference type="EMBL" id="KAK7465706.1"/>
    </source>
</evidence>
<feature type="domain" description="TERF2-interacting telomeric protein 1 Myb" evidence="7">
    <location>
        <begin position="191"/>
        <end position="255"/>
    </location>
</feature>
<dbReference type="SUPFAM" id="SSF46689">
    <property type="entry name" value="Homeodomain-like"/>
    <property type="match status" value="1"/>
</dbReference>
<proteinExistence type="inferred from homology"/>
<accession>A0ABR1JU29</accession>
<keyword evidence="10" id="KW-1185">Reference proteome</keyword>
<dbReference type="InterPro" id="IPR015010">
    <property type="entry name" value="TERF2IP_Myb"/>
</dbReference>
<dbReference type="EMBL" id="JBANRG010000009">
    <property type="protein sequence ID" value="KAK7463741.1"/>
    <property type="molecule type" value="Genomic_DNA"/>
</dbReference>
<feature type="region of interest" description="Disordered" evidence="6">
    <location>
        <begin position="270"/>
        <end position="313"/>
    </location>
</feature>
<keyword evidence="4 5" id="KW-0539">Nucleus</keyword>
<dbReference type="InterPro" id="IPR009057">
    <property type="entry name" value="Homeodomain-like_sf"/>
</dbReference>
<gene>
    <name evidence="9" type="ORF">VKT23_005678</name>
    <name evidence="8" type="ORF">VKT23_007081</name>
</gene>
<dbReference type="Proteomes" id="UP001498398">
    <property type="component" value="Unassembled WGS sequence"/>
</dbReference>
<feature type="region of interest" description="Disordered" evidence="6">
    <location>
        <begin position="363"/>
        <end position="400"/>
    </location>
</feature>
<dbReference type="PANTHER" id="PTHR16466:SF6">
    <property type="entry name" value="TELOMERIC REPEAT-BINDING FACTOR 2-INTERACTING PROTEIN 1"/>
    <property type="match status" value="1"/>
</dbReference>
<comment type="subunit">
    <text evidence="5">Homodimer.</text>
</comment>
<dbReference type="InterPro" id="IPR036420">
    <property type="entry name" value="BRCT_dom_sf"/>
</dbReference>
<comment type="caution">
    <text evidence="9">The sequence shown here is derived from an EMBL/GenBank/DDBJ whole genome shotgun (WGS) entry which is preliminary data.</text>
</comment>
<comment type="function">
    <text evidence="5">Involved in the regulation of telomere length, clustering and has a specific role in telomere position effect (TPE).</text>
</comment>
<dbReference type="Pfam" id="PF08914">
    <property type="entry name" value="Myb_Rap1"/>
    <property type="match status" value="1"/>
</dbReference>
<evidence type="ECO:0000256" key="1">
    <source>
        <dbReference type="ARBA" id="ARBA00010467"/>
    </source>
</evidence>
<dbReference type="Gene3D" id="1.10.10.60">
    <property type="entry name" value="Homeodomain-like"/>
    <property type="match status" value="1"/>
</dbReference>
<evidence type="ECO:0000256" key="5">
    <source>
        <dbReference type="RuleBase" id="RU367107"/>
    </source>
</evidence>
<protein>
    <recommendedName>
        <fullName evidence="5">DNA-binding protein RAP1</fullName>
    </recommendedName>
</protein>
<reference evidence="9 10" key="1">
    <citation type="submission" date="2024-01" db="EMBL/GenBank/DDBJ databases">
        <title>A draft genome for the cacao thread blight pathogen Marasmiellus scandens.</title>
        <authorList>
            <person name="Baruah I.K."/>
            <person name="Leung J."/>
            <person name="Bukari Y."/>
            <person name="Amoako-Attah I."/>
            <person name="Meinhardt L.W."/>
            <person name="Bailey B.A."/>
            <person name="Cohen S.P."/>
        </authorList>
    </citation>
    <scope>NUCLEOTIDE SEQUENCE [LARGE SCALE GENOMIC DNA]</scope>
    <source>
        <strain evidence="9 10">GH-19</strain>
    </source>
</reference>
<evidence type="ECO:0000256" key="3">
    <source>
        <dbReference type="ARBA" id="ARBA00022895"/>
    </source>
</evidence>
<dbReference type="CDD" id="cd11655">
    <property type="entry name" value="rap1_myb-like"/>
    <property type="match status" value="1"/>
</dbReference>
<dbReference type="EMBL" id="JBANRG010000006">
    <property type="protein sequence ID" value="KAK7465706.1"/>
    <property type="molecule type" value="Genomic_DNA"/>
</dbReference>
<sequence length="466" mass="52820">MSLFQGTKFFVQPDLSPETIQDLVQSITTLGGELEGKPPKEGYILVHFGPAEAQQLLHHVPGPHIVPYTYVDACKKAGFQLKPIFTEEEGPMGIHIHDSIANPNFRDTLNEQILHSGGNPFVSMEAARVILADPKTEVFNSLVKMFHHMPKKHIESIDWVNRCIERQEVIYTPLVYKNPGGRKAGEERTQFTEDDEIKLCQWIASKIPHKSTGGRTGNKLYQQLVQMSGDPAYSWVNRHTWQSWRERYKKNAERLDRHIDIIVNSTKMNPGEEKGLYDVRQPEEKSKKSKKRGSRRTVSQQPPPAEFVVGSSTIPGDGTMMQVKDALMAPVGLPPPFYPSVQAYTQGGIVNDDDSDWRIRIGNDEPPAWGAPSKRKAMSDMLAEDHASKRPRSDGDVSTQEQQTIQAMVVVAEHVLDQHLKGIAAQFRFTEEEVREYYDKCGDMDRTGRRFQKMRETLALLPDDDF</sequence>
<organism evidence="9 10">
    <name type="scientific">Marasmiellus scandens</name>
    <dbReference type="NCBI Taxonomy" id="2682957"/>
    <lineage>
        <taxon>Eukaryota</taxon>
        <taxon>Fungi</taxon>
        <taxon>Dikarya</taxon>
        <taxon>Basidiomycota</taxon>
        <taxon>Agaricomycotina</taxon>
        <taxon>Agaricomycetes</taxon>
        <taxon>Agaricomycetidae</taxon>
        <taxon>Agaricales</taxon>
        <taxon>Marasmiineae</taxon>
        <taxon>Omphalotaceae</taxon>
        <taxon>Marasmiellus</taxon>
    </lineage>
</organism>
<feature type="compositionally biased region" description="Basic and acidic residues" evidence="6">
    <location>
        <begin position="383"/>
        <end position="395"/>
    </location>
</feature>
<feature type="compositionally biased region" description="Basic and acidic residues" evidence="6">
    <location>
        <begin position="270"/>
        <end position="286"/>
    </location>
</feature>
<dbReference type="PANTHER" id="PTHR16466">
    <property type="entry name" value="TELOMERE REPEAT-BINDING FACTOR 2-INTERACTING PROTEIN 1"/>
    <property type="match status" value="1"/>
</dbReference>
<dbReference type="InterPro" id="IPR039595">
    <property type="entry name" value="TE2IP/Rap1"/>
</dbReference>
<comment type="subcellular location">
    <subcellularLocation>
        <location evidence="5">Nucleus</location>
    </subcellularLocation>
    <subcellularLocation>
        <location evidence="5">Chromosome</location>
        <location evidence="5">Telomere</location>
    </subcellularLocation>
</comment>
<name>A0ABR1JU29_9AGAR</name>
<evidence type="ECO:0000313" key="8">
    <source>
        <dbReference type="EMBL" id="KAK7463741.1"/>
    </source>
</evidence>
<evidence type="ECO:0000256" key="2">
    <source>
        <dbReference type="ARBA" id="ARBA00022454"/>
    </source>
</evidence>
<keyword evidence="3 5" id="KW-0779">Telomere</keyword>
<evidence type="ECO:0000256" key="6">
    <source>
        <dbReference type="SAM" id="MobiDB-lite"/>
    </source>
</evidence>
<comment type="similarity">
    <text evidence="1 5">Belongs to the RAP1 family.</text>
</comment>
<evidence type="ECO:0000313" key="10">
    <source>
        <dbReference type="Proteomes" id="UP001498398"/>
    </source>
</evidence>
<keyword evidence="2 5" id="KW-0158">Chromosome</keyword>